<evidence type="ECO:0000313" key="2">
    <source>
        <dbReference type="Proteomes" id="UP000017246"/>
    </source>
</evidence>
<reference evidence="1" key="1">
    <citation type="journal article" date="2013" name="Nature">
        <title>The genomes of four tapeworm species reveal adaptations to parasitism.</title>
        <authorList>
            <person name="Tsai I.J."/>
            <person name="Zarowiecki M."/>
            <person name="Holroyd N."/>
            <person name="Garciarrubio A."/>
            <person name="Sanchez-Flores A."/>
            <person name="Brooks K.L."/>
            <person name="Tracey A."/>
            <person name="Bobes R.J."/>
            <person name="Fragoso G."/>
            <person name="Sciutto E."/>
            <person name="Aslett M."/>
            <person name="Beasley H."/>
            <person name="Bennett H.M."/>
            <person name="Cai J."/>
            <person name="Camicia F."/>
            <person name="Clark R."/>
            <person name="Cucher M."/>
            <person name="De Silva N."/>
            <person name="Day T.A."/>
            <person name="Deplazes P."/>
            <person name="Estrada K."/>
            <person name="Fernandez C."/>
            <person name="Holland P.W."/>
            <person name="Hou J."/>
            <person name="Hu S."/>
            <person name="Huckvale T."/>
            <person name="Hung S.S."/>
            <person name="Kamenetzky L."/>
            <person name="Keane J.A."/>
            <person name="Kiss F."/>
            <person name="Koziol U."/>
            <person name="Lambert O."/>
            <person name="Liu K."/>
            <person name="Luo X."/>
            <person name="Luo Y."/>
            <person name="Macchiaroli N."/>
            <person name="Nichol S."/>
            <person name="Paps J."/>
            <person name="Parkinson J."/>
            <person name="Pouchkina-Stantcheva N."/>
            <person name="Riddiford N."/>
            <person name="Rosenzvit M."/>
            <person name="Salinas G."/>
            <person name="Wasmuth J.D."/>
            <person name="Zamanian M."/>
            <person name="Zheng Y."/>
            <person name="Cai X."/>
            <person name="Soberon X."/>
            <person name="Olson P.D."/>
            <person name="Laclette J.P."/>
            <person name="Brehm K."/>
            <person name="Berriman M."/>
            <person name="Garciarrubio A."/>
            <person name="Bobes R.J."/>
            <person name="Fragoso G."/>
            <person name="Sanchez-Flores A."/>
            <person name="Estrada K."/>
            <person name="Cevallos M.A."/>
            <person name="Morett E."/>
            <person name="Gonzalez V."/>
            <person name="Portillo T."/>
            <person name="Ochoa-Leyva A."/>
            <person name="Jose M.V."/>
            <person name="Sciutto E."/>
            <person name="Landa A."/>
            <person name="Jimenez L."/>
            <person name="Valdes V."/>
            <person name="Carrero J.C."/>
            <person name="Larralde C."/>
            <person name="Morales-Montor J."/>
            <person name="Limon-Lason J."/>
            <person name="Soberon X."/>
            <person name="Laclette J.P."/>
        </authorList>
    </citation>
    <scope>NUCLEOTIDE SEQUENCE [LARGE SCALE GENOMIC DNA]</scope>
</reference>
<dbReference type="EMBL" id="LN902843">
    <property type="protein sequence ID" value="CDS37293.1"/>
    <property type="molecule type" value="Genomic_DNA"/>
</dbReference>
<evidence type="ECO:0000313" key="1">
    <source>
        <dbReference type="EMBL" id="CDS37293.1"/>
    </source>
</evidence>
<accession>A0A068XYI2</accession>
<protein>
    <submittedName>
        <fullName evidence="1">Expressed protein</fullName>
    </submittedName>
</protein>
<reference evidence="1" key="2">
    <citation type="submission" date="2015-11" db="EMBL/GenBank/DDBJ databases">
        <authorList>
            <person name="Zhang Y."/>
            <person name="Guo Z."/>
        </authorList>
    </citation>
    <scope>NUCLEOTIDE SEQUENCE</scope>
</reference>
<name>A0A068XYI2_ECHMU</name>
<keyword evidence="2" id="KW-1185">Reference proteome</keyword>
<sequence length="106" mass="12094">MVCLLLPHTLTTWKSTHLHLCVVLRPSSTTMFETSSVVFPVRTAQEPKKNVAPHNRNPQAWISKPETDKTCSKSYENRSQTHISEVYIKYECSSENTEERGTGEEV</sequence>
<gene>
    <name evidence="1" type="ORF">EmuJ_000453300</name>
</gene>
<proteinExistence type="predicted"/>
<dbReference type="AlphaFoldDB" id="A0A068XYI2"/>
<dbReference type="Proteomes" id="UP000017246">
    <property type="component" value="Unassembled WGS sequence"/>
</dbReference>
<organism evidence="1 2">
    <name type="scientific">Echinococcus multilocularis</name>
    <name type="common">Fox tapeworm</name>
    <dbReference type="NCBI Taxonomy" id="6211"/>
    <lineage>
        <taxon>Eukaryota</taxon>
        <taxon>Metazoa</taxon>
        <taxon>Spiralia</taxon>
        <taxon>Lophotrochozoa</taxon>
        <taxon>Platyhelminthes</taxon>
        <taxon>Cestoda</taxon>
        <taxon>Eucestoda</taxon>
        <taxon>Cyclophyllidea</taxon>
        <taxon>Taeniidae</taxon>
        <taxon>Echinococcus</taxon>
    </lineage>
</organism>